<organism evidence="2 3">
    <name type="scientific">Immersiella caudata</name>
    <dbReference type="NCBI Taxonomy" id="314043"/>
    <lineage>
        <taxon>Eukaryota</taxon>
        <taxon>Fungi</taxon>
        <taxon>Dikarya</taxon>
        <taxon>Ascomycota</taxon>
        <taxon>Pezizomycotina</taxon>
        <taxon>Sordariomycetes</taxon>
        <taxon>Sordariomycetidae</taxon>
        <taxon>Sordariales</taxon>
        <taxon>Lasiosphaeriaceae</taxon>
        <taxon>Immersiella</taxon>
    </lineage>
</organism>
<feature type="compositionally biased region" description="Low complexity" evidence="1">
    <location>
        <begin position="70"/>
        <end position="87"/>
    </location>
</feature>
<evidence type="ECO:0000313" key="3">
    <source>
        <dbReference type="Proteomes" id="UP001175000"/>
    </source>
</evidence>
<accession>A0AA40BXQ7</accession>
<gene>
    <name evidence="2" type="ORF">B0T14DRAFT_568931</name>
</gene>
<reference evidence="2" key="1">
    <citation type="submission" date="2023-06" db="EMBL/GenBank/DDBJ databases">
        <title>Genome-scale phylogeny and comparative genomics of the fungal order Sordariales.</title>
        <authorList>
            <consortium name="Lawrence Berkeley National Laboratory"/>
            <person name="Hensen N."/>
            <person name="Bonometti L."/>
            <person name="Westerberg I."/>
            <person name="Brannstrom I.O."/>
            <person name="Guillou S."/>
            <person name="Cros-Aarteil S."/>
            <person name="Calhoun S."/>
            <person name="Haridas S."/>
            <person name="Kuo A."/>
            <person name="Mondo S."/>
            <person name="Pangilinan J."/>
            <person name="Riley R."/>
            <person name="Labutti K."/>
            <person name="Andreopoulos B."/>
            <person name="Lipzen A."/>
            <person name="Chen C."/>
            <person name="Yanf M."/>
            <person name="Daum C."/>
            <person name="Ng V."/>
            <person name="Clum A."/>
            <person name="Steindorff A."/>
            <person name="Ohm R."/>
            <person name="Martin F."/>
            <person name="Silar P."/>
            <person name="Natvig D."/>
            <person name="Lalanne C."/>
            <person name="Gautier V."/>
            <person name="Ament-Velasquez S.L."/>
            <person name="Kruys A."/>
            <person name="Hutchinson M.I."/>
            <person name="Powell A.J."/>
            <person name="Barry K."/>
            <person name="Miller A.N."/>
            <person name="Grigoriev I.V."/>
            <person name="Debuchy R."/>
            <person name="Gladieux P."/>
            <person name="Thoren M.H."/>
            <person name="Johannesson H."/>
        </authorList>
    </citation>
    <scope>NUCLEOTIDE SEQUENCE</scope>
    <source>
        <strain evidence="2">CBS 606.72</strain>
    </source>
</reference>
<name>A0AA40BXQ7_9PEZI</name>
<dbReference type="Proteomes" id="UP001175000">
    <property type="component" value="Unassembled WGS sequence"/>
</dbReference>
<protein>
    <submittedName>
        <fullName evidence="2">Uncharacterized protein</fullName>
    </submittedName>
</protein>
<comment type="caution">
    <text evidence="2">The sequence shown here is derived from an EMBL/GenBank/DDBJ whole genome shotgun (WGS) entry which is preliminary data.</text>
</comment>
<keyword evidence="3" id="KW-1185">Reference proteome</keyword>
<feature type="compositionally biased region" description="Basic and acidic residues" evidence="1">
    <location>
        <begin position="94"/>
        <end position="113"/>
    </location>
</feature>
<dbReference type="EMBL" id="JAULSU010000005">
    <property type="protein sequence ID" value="KAK0617437.1"/>
    <property type="molecule type" value="Genomic_DNA"/>
</dbReference>
<proteinExistence type="predicted"/>
<sequence length="177" mass="20190">MPPIKLHRINEYGCLPQPYLDVINSTFATSTPDERTAAIAAIKEILLNNEERLAKKLRAKKIKARRARLQEQQNAEQEAEVEAVAQQEQEEEEEKKNVQVKNEEAEVGPHDDVNMDSPVENVDWEIIDSIEVDDSEFVDSEVVDSEVVDAEIKMEFKVIKKFVKEANTEVDVIVIDD</sequence>
<evidence type="ECO:0000256" key="1">
    <source>
        <dbReference type="SAM" id="MobiDB-lite"/>
    </source>
</evidence>
<feature type="region of interest" description="Disordered" evidence="1">
    <location>
        <begin position="67"/>
        <end position="117"/>
    </location>
</feature>
<evidence type="ECO:0000313" key="2">
    <source>
        <dbReference type="EMBL" id="KAK0617437.1"/>
    </source>
</evidence>
<dbReference type="AlphaFoldDB" id="A0AA40BXQ7"/>